<dbReference type="EMBL" id="SSTE01004649">
    <property type="protein sequence ID" value="KAA0062268.1"/>
    <property type="molecule type" value="Genomic_DNA"/>
</dbReference>
<name>A0A5A7V3T8_CUCMM</name>
<sequence>MAFTRPSCLSSSSGSVERTYQSVLPKDAHISLVLPKDAHISLVLPKDAHISLVLPKDARISLVLPKDAHISKAYYPIDEANRYPSVHTKPSTTVTPQRHASIRGPVVGKPLPEYSVMPLDRIHAQRINPRKRKLTPNKPAARSENLSVNSLLPSREKSRAISYSNIQTRIGCGNIREFIKTILTEDSP</sequence>
<comment type="caution">
    <text evidence="2">The sequence shown here is derived from an EMBL/GenBank/DDBJ whole genome shotgun (WGS) entry which is preliminary data.</text>
</comment>
<feature type="region of interest" description="Disordered" evidence="1">
    <location>
        <begin position="129"/>
        <end position="149"/>
    </location>
</feature>
<dbReference type="AlphaFoldDB" id="A0A5A7V3T8"/>
<dbReference type="Proteomes" id="UP000321393">
    <property type="component" value="Unassembled WGS sequence"/>
</dbReference>
<gene>
    <name evidence="2" type="ORF">E6C27_scaffold679G00380</name>
</gene>
<reference evidence="2 3" key="1">
    <citation type="submission" date="2019-08" db="EMBL/GenBank/DDBJ databases">
        <title>Draft genome sequences of two oriental melons (Cucumis melo L. var makuwa).</title>
        <authorList>
            <person name="Kwon S.-Y."/>
        </authorList>
    </citation>
    <scope>NUCLEOTIDE SEQUENCE [LARGE SCALE GENOMIC DNA]</scope>
    <source>
        <strain evidence="3">cv. SW 3</strain>
        <tissue evidence="2">Leaf</tissue>
    </source>
</reference>
<evidence type="ECO:0000256" key="1">
    <source>
        <dbReference type="SAM" id="MobiDB-lite"/>
    </source>
</evidence>
<organism evidence="2 3">
    <name type="scientific">Cucumis melo var. makuwa</name>
    <name type="common">Oriental melon</name>
    <dbReference type="NCBI Taxonomy" id="1194695"/>
    <lineage>
        <taxon>Eukaryota</taxon>
        <taxon>Viridiplantae</taxon>
        <taxon>Streptophyta</taxon>
        <taxon>Embryophyta</taxon>
        <taxon>Tracheophyta</taxon>
        <taxon>Spermatophyta</taxon>
        <taxon>Magnoliopsida</taxon>
        <taxon>eudicotyledons</taxon>
        <taxon>Gunneridae</taxon>
        <taxon>Pentapetalae</taxon>
        <taxon>rosids</taxon>
        <taxon>fabids</taxon>
        <taxon>Cucurbitales</taxon>
        <taxon>Cucurbitaceae</taxon>
        <taxon>Benincaseae</taxon>
        <taxon>Cucumis</taxon>
    </lineage>
</organism>
<proteinExistence type="predicted"/>
<evidence type="ECO:0008006" key="4">
    <source>
        <dbReference type="Google" id="ProtNLM"/>
    </source>
</evidence>
<evidence type="ECO:0000313" key="3">
    <source>
        <dbReference type="Proteomes" id="UP000321393"/>
    </source>
</evidence>
<evidence type="ECO:0000313" key="2">
    <source>
        <dbReference type="EMBL" id="KAA0062268.1"/>
    </source>
</evidence>
<accession>A0A5A7V3T8</accession>
<protein>
    <recommendedName>
        <fullName evidence="4">NBS-LRR type resistance protein</fullName>
    </recommendedName>
</protein>